<evidence type="ECO:0000259" key="3">
    <source>
        <dbReference type="PROSITE" id="PS51762"/>
    </source>
</evidence>
<dbReference type="InterPro" id="IPR013320">
    <property type="entry name" value="ConA-like_dom_sf"/>
</dbReference>
<dbReference type="Gene3D" id="2.60.120.200">
    <property type="match status" value="1"/>
</dbReference>
<sequence>MPEQCRSGSGSTGASAGTGSTSPGSAGAGSSGAGTGGDGGSGPGTGGDGGSGPGTGGDGGSGPGTGGDGTTAAETFGWGAPDRTSDFTTGAGTDGWSLYDGPGHAGNGRRSPSAINLLNGLLTITGDSAGTSEGMAWTPGQKYGRWEARVKSPAGAPAYHSLLLLWPDAENFPLGGEIDFMEIGDPTRQKTDVFMHYGADNSQLHGQLNIDATQWHNWALEWTPQKITAFVDGRQWWSTTDTSKFPPGPMHLCIQLDYFPGDGSAQGGGQEQVAWVRQYPLTASGTSPGSSGSGAPAPPDPQSAGADSSTSGS</sequence>
<dbReference type="PANTHER" id="PTHR10963">
    <property type="entry name" value="GLYCOSYL HYDROLASE-RELATED"/>
    <property type="match status" value="1"/>
</dbReference>
<keyword evidence="4" id="KW-0378">Hydrolase</keyword>
<dbReference type="InterPro" id="IPR050546">
    <property type="entry name" value="Glycosyl_Hydrlase_16"/>
</dbReference>
<keyword evidence="5" id="KW-1185">Reference proteome</keyword>
<dbReference type="SUPFAM" id="SSF49899">
    <property type="entry name" value="Concanavalin A-like lectins/glucanases"/>
    <property type="match status" value="1"/>
</dbReference>
<dbReference type="PANTHER" id="PTHR10963:SF55">
    <property type="entry name" value="GLYCOSIDE HYDROLASE FAMILY 16 PROTEIN"/>
    <property type="match status" value="1"/>
</dbReference>
<dbReference type="Pfam" id="PF00722">
    <property type="entry name" value="Glyco_hydro_16"/>
    <property type="match status" value="1"/>
</dbReference>
<comment type="caution">
    <text evidence="4">The sequence shown here is derived from an EMBL/GenBank/DDBJ whole genome shotgun (WGS) entry which is preliminary data.</text>
</comment>
<accession>A0ABX1SKT7</accession>
<evidence type="ECO:0000256" key="2">
    <source>
        <dbReference type="SAM" id="MobiDB-lite"/>
    </source>
</evidence>
<dbReference type="PROSITE" id="PS51762">
    <property type="entry name" value="GH16_2"/>
    <property type="match status" value="1"/>
</dbReference>
<comment type="similarity">
    <text evidence="1">Belongs to the glycosyl hydrolase 16 family.</text>
</comment>
<feature type="region of interest" description="Disordered" evidence="2">
    <location>
        <begin position="263"/>
        <end position="313"/>
    </location>
</feature>
<organism evidence="4 5">
    <name type="scientific">Pseudonocardia acidicola</name>
    <dbReference type="NCBI Taxonomy" id="2724939"/>
    <lineage>
        <taxon>Bacteria</taxon>
        <taxon>Bacillati</taxon>
        <taxon>Actinomycetota</taxon>
        <taxon>Actinomycetes</taxon>
        <taxon>Pseudonocardiales</taxon>
        <taxon>Pseudonocardiaceae</taxon>
        <taxon>Pseudonocardia</taxon>
    </lineage>
</organism>
<dbReference type="GO" id="GO:0016787">
    <property type="term" value="F:hydrolase activity"/>
    <property type="evidence" value="ECO:0007669"/>
    <property type="project" value="UniProtKB-KW"/>
</dbReference>
<reference evidence="4 5" key="1">
    <citation type="submission" date="2020-04" db="EMBL/GenBank/DDBJ databases">
        <authorList>
            <person name="Klaysubun C."/>
            <person name="Duangmal K."/>
            <person name="Lipun K."/>
        </authorList>
    </citation>
    <scope>NUCLEOTIDE SEQUENCE [LARGE SCALE GENOMIC DNA]</scope>
    <source>
        <strain evidence="4 5">K10HN5</strain>
    </source>
</reference>
<evidence type="ECO:0000256" key="1">
    <source>
        <dbReference type="ARBA" id="ARBA00006865"/>
    </source>
</evidence>
<name>A0ABX1SKT7_9PSEU</name>
<feature type="compositionally biased region" description="Low complexity" evidence="2">
    <location>
        <begin position="282"/>
        <end position="295"/>
    </location>
</feature>
<evidence type="ECO:0000313" key="4">
    <source>
        <dbReference type="EMBL" id="NMI01656.1"/>
    </source>
</evidence>
<feature type="compositionally biased region" description="Low complexity" evidence="2">
    <location>
        <begin position="7"/>
        <end position="25"/>
    </location>
</feature>
<feature type="compositionally biased region" description="Low complexity" evidence="2">
    <location>
        <begin position="302"/>
        <end position="313"/>
    </location>
</feature>
<feature type="domain" description="GH16" evidence="3">
    <location>
        <begin position="76"/>
        <end position="284"/>
    </location>
</feature>
<dbReference type="Proteomes" id="UP000820669">
    <property type="component" value="Unassembled WGS sequence"/>
</dbReference>
<evidence type="ECO:0000313" key="5">
    <source>
        <dbReference type="Proteomes" id="UP000820669"/>
    </source>
</evidence>
<dbReference type="InterPro" id="IPR000757">
    <property type="entry name" value="Beta-glucanase-like"/>
</dbReference>
<dbReference type="EMBL" id="JAAXLA010000093">
    <property type="protein sequence ID" value="NMI01656.1"/>
    <property type="molecule type" value="Genomic_DNA"/>
</dbReference>
<gene>
    <name evidence="4" type="ORF">HF526_30800</name>
</gene>
<feature type="region of interest" description="Disordered" evidence="2">
    <location>
        <begin position="1"/>
        <end position="89"/>
    </location>
</feature>
<dbReference type="CDD" id="cd00413">
    <property type="entry name" value="Glyco_hydrolase_16"/>
    <property type="match status" value="1"/>
</dbReference>
<protein>
    <submittedName>
        <fullName evidence="4">Glycoside hydrolase family 16 protein</fullName>
    </submittedName>
</protein>
<feature type="compositionally biased region" description="Gly residues" evidence="2">
    <location>
        <begin position="26"/>
        <end position="69"/>
    </location>
</feature>
<proteinExistence type="inferred from homology"/>